<protein>
    <submittedName>
        <fullName evidence="4">Pyridoxal phosphate-dependent aminotransferase family protein</fullName>
    </submittedName>
</protein>
<reference evidence="4 5" key="1">
    <citation type="journal article" date="2016" name="Int. J. Syst. Evol. Microbiol.">
        <title>Panacibacter ginsenosidivorans gen. nov., sp. nov., with ginsenoside converting activity isolated from soil of a ginseng field.</title>
        <authorList>
            <person name="Siddiqi M.Z."/>
            <person name="Muhammad Shafi S."/>
            <person name="Choi K.D."/>
            <person name="Im W.T."/>
        </authorList>
    </citation>
    <scope>NUCLEOTIDE SEQUENCE [LARGE SCALE GENOMIC DNA]</scope>
    <source>
        <strain evidence="4 5">Gsoil1550</strain>
    </source>
</reference>
<dbReference type="GO" id="GO:0030170">
    <property type="term" value="F:pyridoxal phosphate binding"/>
    <property type="evidence" value="ECO:0007669"/>
    <property type="project" value="InterPro"/>
</dbReference>
<keyword evidence="4" id="KW-0032">Aminotransferase</keyword>
<dbReference type="PANTHER" id="PTHR13693">
    <property type="entry name" value="CLASS II AMINOTRANSFERASE/8-AMINO-7-OXONONANOATE SYNTHASE"/>
    <property type="match status" value="1"/>
</dbReference>
<sequence>MNFFAFDAIPGRTALIKGEEYLFFSGYSYLGMQQVPEFAALVKEGIDKYGWLFPSSRISNTRLEIFEEAELLLSAITGMEASVIVASGYIAGRIATAAFADTIVNLHPSHPAIQRNNDHQHTNIFAVDSVETLNASVTDFSFVTGSTISKTIIVDDSHGIGLIGDEGEGIISRLPQNNYTQYILTYSLSKAFHINAGAISCSKEMAANYKKDHAYTSATAPSPALLYAFIKGQYIYAAQRQKLQNNRQYFQQLVKDLTCISYHPELPVFILPENINEQKLFGAGIIISSFAYPDVQGKRINRIVLSALHTKEDLELLANLLHKIL</sequence>
<organism evidence="4 5">
    <name type="scientific">Panacibacter ginsenosidivorans</name>
    <dbReference type="NCBI Taxonomy" id="1813871"/>
    <lineage>
        <taxon>Bacteria</taxon>
        <taxon>Pseudomonadati</taxon>
        <taxon>Bacteroidota</taxon>
        <taxon>Chitinophagia</taxon>
        <taxon>Chitinophagales</taxon>
        <taxon>Chitinophagaceae</taxon>
        <taxon>Panacibacter</taxon>
    </lineage>
</organism>
<dbReference type="Gene3D" id="3.40.640.10">
    <property type="entry name" value="Type I PLP-dependent aspartate aminotransferase-like (Major domain)"/>
    <property type="match status" value="2"/>
</dbReference>
<dbReference type="Gene3D" id="3.90.1150.10">
    <property type="entry name" value="Aspartate Aminotransferase, domain 1"/>
    <property type="match status" value="2"/>
</dbReference>
<dbReference type="AlphaFoldDB" id="A0A5B8VBW1"/>
<evidence type="ECO:0000256" key="2">
    <source>
        <dbReference type="ARBA" id="ARBA00022679"/>
    </source>
</evidence>
<dbReference type="OrthoDB" id="846426at2"/>
<evidence type="ECO:0000313" key="4">
    <source>
        <dbReference type="EMBL" id="QEC68515.1"/>
    </source>
</evidence>
<dbReference type="InterPro" id="IPR015421">
    <property type="entry name" value="PyrdxlP-dep_Trfase_major"/>
</dbReference>
<dbReference type="InterPro" id="IPR015424">
    <property type="entry name" value="PyrdxlP-dep_Trfase"/>
</dbReference>
<evidence type="ECO:0000259" key="3">
    <source>
        <dbReference type="Pfam" id="PF00155"/>
    </source>
</evidence>
<dbReference type="RefSeq" id="WP_147190598.1">
    <property type="nucleotide sequence ID" value="NZ_CP042435.1"/>
</dbReference>
<accession>A0A5B8VBW1</accession>
<comment type="cofactor">
    <cofactor evidence="1">
        <name>pyridoxal 5'-phosphate</name>
        <dbReference type="ChEBI" id="CHEBI:597326"/>
    </cofactor>
</comment>
<dbReference type="EMBL" id="CP042435">
    <property type="protein sequence ID" value="QEC68515.1"/>
    <property type="molecule type" value="Genomic_DNA"/>
</dbReference>
<dbReference type="SUPFAM" id="SSF53383">
    <property type="entry name" value="PLP-dependent transferases"/>
    <property type="match status" value="1"/>
</dbReference>
<dbReference type="InterPro" id="IPR004839">
    <property type="entry name" value="Aminotransferase_I/II_large"/>
</dbReference>
<keyword evidence="5" id="KW-1185">Reference proteome</keyword>
<dbReference type="InterPro" id="IPR050087">
    <property type="entry name" value="AON_synthase_class-II"/>
</dbReference>
<dbReference type="GO" id="GO:0008483">
    <property type="term" value="F:transaminase activity"/>
    <property type="evidence" value="ECO:0007669"/>
    <property type="project" value="UniProtKB-KW"/>
</dbReference>
<dbReference type="KEGG" id="pgin:FRZ67_14820"/>
<evidence type="ECO:0000256" key="1">
    <source>
        <dbReference type="ARBA" id="ARBA00001933"/>
    </source>
</evidence>
<feature type="domain" description="Aminotransferase class I/classII large" evidence="3">
    <location>
        <begin position="152"/>
        <end position="319"/>
    </location>
</feature>
<dbReference type="Proteomes" id="UP000321533">
    <property type="component" value="Chromosome"/>
</dbReference>
<name>A0A5B8VBW1_9BACT</name>
<proteinExistence type="predicted"/>
<gene>
    <name evidence="4" type="ORF">FRZ67_14820</name>
</gene>
<keyword evidence="2 4" id="KW-0808">Transferase</keyword>
<evidence type="ECO:0000313" key="5">
    <source>
        <dbReference type="Proteomes" id="UP000321533"/>
    </source>
</evidence>
<dbReference type="Pfam" id="PF00155">
    <property type="entry name" value="Aminotran_1_2"/>
    <property type="match status" value="1"/>
</dbReference>
<dbReference type="InterPro" id="IPR015422">
    <property type="entry name" value="PyrdxlP-dep_Trfase_small"/>
</dbReference>